<evidence type="ECO:0000256" key="1">
    <source>
        <dbReference type="ARBA" id="ARBA00002267"/>
    </source>
</evidence>
<feature type="domain" description="CHHC U11-48K-type" evidence="16">
    <location>
        <begin position="55"/>
        <end position="82"/>
    </location>
</feature>
<evidence type="ECO:0000256" key="6">
    <source>
        <dbReference type="ARBA" id="ARBA00022679"/>
    </source>
</evidence>
<keyword evidence="11 15" id="KW-0862">Zinc</keyword>
<dbReference type="Pfam" id="PF05253">
    <property type="entry name" value="zf-U11-48K"/>
    <property type="match status" value="1"/>
</dbReference>
<evidence type="ECO:0000256" key="14">
    <source>
        <dbReference type="ARBA" id="ARBA00049393"/>
    </source>
</evidence>
<evidence type="ECO:0000256" key="7">
    <source>
        <dbReference type="ARBA" id="ARBA00022691"/>
    </source>
</evidence>
<protein>
    <recommendedName>
        <fullName evidence="4 15">tRNA:m(4)X modification enzyme TRM13</fullName>
        <ecNumber evidence="3 15">2.1.1.225</ecNumber>
    </recommendedName>
</protein>
<comment type="catalytic activity">
    <reaction evidence="12 15">
        <text>cytidine(4) in tRNA(Pro) + S-adenosyl-L-methionine = 2'-O-methylcytidine(4) in tRNA(Pro) + S-adenosyl-L-homocysteine + H(+)</text>
        <dbReference type="Rhea" id="RHEA:32767"/>
        <dbReference type="Rhea" id="RHEA-COMP:10397"/>
        <dbReference type="Rhea" id="RHEA-COMP:10398"/>
        <dbReference type="ChEBI" id="CHEBI:15378"/>
        <dbReference type="ChEBI" id="CHEBI:57856"/>
        <dbReference type="ChEBI" id="CHEBI:59789"/>
        <dbReference type="ChEBI" id="CHEBI:74495"/>
        <dbReference type="ChEBI" id="CHEBI:82748"/>
        <dbReference type="EC" id="2.1.1.225"/>
    </reaction>
</comment>
<comment type="function">
    <text evidence="1 15">tRNA methylase which 2'-O-methylates cytidine(4) in tRNA(Pro) and tRNA(Gly)(GCC), and adenosine(4) in tRNA(His).</text>
</comment>
<comment type="catalytic activity">
    <reaction evidence="13 15">
        <text>cytidine(4) in tRNA(Gly)(GCC) + S-adenosyl-L-methionine = 2'-O-methylcytidine(4) in tRNA(Gly)(GCC) + S-adenosyl-L-homocysteine + H(+)</text>
        <dbReference type="Rhea" id="RHEA:43192"/>
        <dbReference type="Rhea" id="RHEA-COMP:10399"/>
        <dbReference type="Rhea" id="RHEA-COMP:10400"/>
        <dbReference type="ChEBI" id="CHEBI:15378"/>
        <dbReference type="ChEBI" id="CHEBI:57856"/>
        <dbReference type="ChEBI" id="CHEBI:59789"/>
        <dbReference type="ChEBI" id="CHEBI:74495"/>
        <dbReference type="ChEBI" id="CHEBI:82748"/>
        <dbReference type="EC" id="2.1.1.225"/>
    </reaction>
</comment>
<dbReference type="InterPro" id="IPR021721">
    <property type="entry name" value="Znf_CCCH-type_TRM13"/>
</dbReference>
<evidence type="ECO:0000313" key="18">
    <source>
        <dbReference type="Proteomes" id="UP000000709"/>
    </source>
</evidence>
<dbReference type="PANTHER" id="PTHR12998:SF0">
    <property type="entry name" value="TRNA:M(4)X MODIFICATION ENZYME TRM13 HOMOLOG"/>
    <property type="match status" value="1"/>
</dbReference>
<evidence type="ECO:0000256" key="4">
    <source>
        <dbReference type="ARBA" id="ARBA00015883"/>
    </source>
</evidence>
<dbReference type="eggNOG" id="KOG2811">
    <property type="taxonomic scope" value="Eukaryota"/>
</dbReference>
<evidence type="ECO:0000256" key="13">
    <source>
        <dbReference type="ARBA" id="ARBA00048635"/>
    </source>
</evidence>
<dbReference type="OrthoDB" id="258806at2759"/>
<evidence type="ECO:0000256" key="5">
    <source>
        <dbReference type="ARBA" id="ARBA00022603"/>
    </source>
</evidence>
<dbReference type="InterPro" id="IPR007871">
    <property type="entry name" value="Methyltransferase_TRM13"/>
</dbReference>
<keyword evidence="10 15" id="KW-0863">Zinc-finger</keyword>
<gene>
    <name evidence="17" type="ORF">SPAPADRAFT_70629</name>
</gene>
<evidence type="ECO:0000256" key="2">
    <source>
        <dbReference type="ARBA" id="ARBA00005265"/>
    </source>
</evidence>
<keyword evidence="18" id="KW-1185">Reference proteome</keyword>
<comment type="catalytic activity">
    <reaction evidence="14 15">
        <text>adenosine(4) in tRNA(His) + S-adenosyl-L-methionine = 2'-O-methyladenosine(4) in tRNA(His) + S-adenosyl-L-homocysteine + H(+)</text>
        <dbReference type="Rhea" id="RHEA:43196"/>
        <dbReference type="Rhea" id="RHEA-COMP:10401"/>
        <dbReference type="Rhea" id="RHEA-COMP:10402"/>
        <dbReference type="ChEBI" id="CHEBI:15378"/>
        <dbReference type="ChEBI" id="CHEBI:57856"/>
        <dbReference type="ChEBI" id="CHEBI:59789"/>
        <dbReference type="ChEBI" id="CHEBI:74411"/>
        <dbReference type="ChEBI" id="CHEBI:74477"/>
        <dbReference type="EC" id="2.1.1.225"/>
    </reaction>
</comment>
<dbReference type="FunCoup" id="G3AJ21">
    <property type="interactions" value="468"/>
</dbReference>
<dbReference type="InParanoid" id="G3AJ21"/>
<dbReference type="GeneID" id="18875338"/>
<dbReference type="GO" id="GO:0106050">
    <property type="term" value="F:tRNA 2'-O-methyltransferase activity"/>
    <property type="evidence" value="ECO:0007669"/>
    <property type="project" value="UniProtKB-UniRule"/>
</dbReference>
<dbReference type="HOGENOM" id="CLU_027610_0_0_1"/>
<dbReference type="InterPro" id="IPR022776">
    <property type="entry name" value="TRM13/UPF0224_CHHC_Znf_dom"/>
</dbReference>
<dbReference type="OMA" id="HRCSWRS"/>
<dbReference type="KEGG" id="spaa:SPAPADRAFT_70629"/>
<evidence type="ECO:0000256" key="10">
    <source>
        <dbReference type="ARBA" id="ARBA00022771"/>
    </source>
</evidence>
<dbReference type="PROSITE" id="PS51800">
    <property type="entry name" value="ZF_CHHC_U11_48K"/>
    <property type="match status" value="1"/>
</dbReference>
<proteinExistence type="inferred from homology"/>
<dbReference type="EC" id="2.1.1.225" evidence="3 15"/>
<keyword evidence="9 15" id="KW-0479">Metal-binding</keyword>
<comment type="similarity">
    <text evidence="2 15">Belongs to the methyltransferase TRM13 family.</text>
</comment>
<keyword evidence="6 15" id="KW-0808">Transferase</keyword>
<dbReference type="EMBL" id="GL996500">
    <property type="protein sequence ID" value="EGW34532.1"/>
    <property type="molecule type" value="Genomic_DNA"/>
</dbReference>
<evidence type="ECO:0000259" key="16">
    <source>
        <dbReference type="PROSITE" id="PS51800"/>
    </source>
</evidence>
<dbReference type="InterPro" id="IPR039044">
    <property type="entry name" value="Trm13"/>
</dbReference>
<dbReference type="GO" id="GO:0002128">
    <property type="term" value="P:tRNA nucleoside ribose methylation"/>
    <property type="evidence" value="ECO:0007669"/>
    <property type="project" value="EnsemblFungi"/>
</dbReference>
<dbReference type="Pfam" id="PF11722">
    <property type="entry name" value="zf-TRM13_CCCH"/>
    <property type="match status" value="1"/>
</dbReference>
<dbReference type="GO" id="GO:0008270">
    <property type="term" value="F:zinc ion binding"/>
    <property type="evidence" value="ECO:0007669"/>
    <property type="project" value="UniProtKB-KW"/>
</dbReference>
<evidence type="ECO:0000256" key="3">
    <source>
        <dbReference type="ARBA" id="ARBA00012810"/>
    </source>
</evidence>
<evidence type="ECO:0000256" key="11">
    <source>
        <dbReference type="ARBA" id="ARBA00022833"/>
    </source>
</evidence>
<dbReference type="PANTHER" id="PTHR12998">
    <property type="entry name" value="TRNA:M(4)X MODIFICATION ENZYME TRM13 HOMOLOG"/>
    <property type="match status" value="1"/>
</dbReference>
<evidence type="ECO:0000256" key="15">
    <source>
        <dbReference type="RuleBase" id="RU367103"/>
    </source>
</evidence>
<keyword evidence="7 15" id="KW-0949">S-adenosyl-L-methionine</keyword>
<reference evidence="17 18" key="1">
    <citation type="journal article" date="2011" name="Proc. Natl. Acad. Sci. U.S.A.">
        <title>Comparative genomics of xylose-fermenting fungi for enhanced biofuel production.</title>
        <authorList>
            <person name="Wohlbach D.J."/>
            <person name="Kuo A."/>
            <person name="Sato T.K."/>
            <person name="Potts K.M."/>
            <person name="Salamov A.A."/>
            <person name="LaButti K.M."/>
            <person name="Sun H."/>
            <person name="Clum A."/>
            <person name="Pangilinan J.L."/>
            <person name="Lindquist E.A."/>
            <person name="Lucas S."/>
            <person name="Lapidus A."/>
            <person name="Jin M."/>
            <person name="Gunawan C."/>
            <person name="Balan V."/>
            <person name="Dale B.E."/>
            <person name="Jeffries T.W."/>
            <person name="Zinkel R."/>
            <person name="Barry K.W."/>
            <person name="Grigoriev I.V."/>
            <person name="Gasch A.P."/>
        </authorList>
    </citation>
    <scope>NUCLEOTIDE SEQUENCE [LARGE SCALE GENOMIC DNA]</scope>
    <source>
        <strain evidence="18">NRRL Y-27907 / 11-Y1</strain>
    </source>
</reference>
<evidence type="ECO:0000313" key="17">
    <source>
        <dbReference type="EMBL" id="EGW34532.1"/>
    </source>
</evidence>
<dbReference type="Proteomes" id="UP000000709">
    <property type="component" value="Unassembled WGS sequence"/>
</dbReference>
<keyword evidence="5 15" id="KW-0489">Methyltransferase</keyword>
<evidence type="ECO:0000256" key="9">
    <source>
        <dbReference type="ARBA" id="ARBA00022723"/>
    </source>
</evidence>
<organism evidence="18">
    <name type="scientific">Spathaspora passalidarum (strain NRRL Y-27907 / 11-Y1)</name>
    <dbReference type="NCBI Taxonomy" id="619300"/>
    <lineage>
        <taxon>Eukaryota</taxon>
        <taxon>Fungi</taxon>
        <taxon>Dikarya</taxon>
        <taxon>Ascomycota</taxon>
        <taxon>Saccharomycotina</taxon>
        <taxon>Pichiomycetes</taxon>
        <taxon>Debaryomycetaceae</taxon>
        <taxon>Spathaspora</taxon>
    </lineage>
</organism>
<sequence length="408" mass="47177">MSLFKNKKRKIEKQPKERLQCEYFLEKKNRRCGMTRKKDQRFCSEHMIHDNNQERVPCPLDPNHTVWTKDLQSHLKKCNARPKHDPWYEQDLNVSLKNRTEEQFDHEDLAEDGLFDKYIPILKSLEYGELPLKVSSHQGLTSRMEIASRQKHATQQASLIGNLKSMNLLNPDCFYVEFGCGKAELSRFVNSCILEDIKSEDATSDNYGFGLIDRGVNRLKQDNRILNDCQDKLKPTIKRTRIDIKDLDLDKFISDVSLTKIVSISKHLCGAATDLTLKSLLNSSIFENGKFGGVLIAMCCRHVCSYDQLLPQSRQYLSEHGFKTVESFNVLKKLVSWAVNTKEEETDNKYGINPEDRESVGLLARRLIDESRKYALERVLGDKYNVEIFKYIDRDTTLENVALAIVSR</sequence>
<keyword evidence="8 15" id="KW-0819">tRNA processing</keyword>
<dbReference type="STRING" id="619300.G3AJ21"/>
<dbReference type="RefSeq" id="XP_007374116.1">
    <property type="nucleotide sequence ID" value="XM_007374054.1"/>
</dbReference>
<evidence type="ECO:0000256" key="12">
    <source>
        <dbReference type="ARBA" id="ARBA00048165"/>
    </source>
</evidence>
<accession>G3AJ21</accession>
<dbReference type="Pfam" id="PF05206">
    <property type="entry name" value="TRM13"/>
    <property type="match status" value="1"/>
</dbReference>
<dbReference type="AlphaFoldDB" id="G3AJ21"/>
<name>G3AJ21_SPAPN</name>
<evidence type="ECO:0000256" key="8">
    <source>
        <dbReference type="ARBA" id="ARBA00022694"/>
    </source>
</evidence>